<evidence type="ECO:0000313" key="2">
    <source>
        <dbReference type="Proteomes" id="UP000814140"/>
    </source>
</evidence>
<protein>
    <submittedName>
        <fullName evidence="1">Uncharacterized protein</fullName>
    </submittedName>
</protein>
<reference evidence="1" key="2">
    <citation type="journal article" date="2022" name="New Phytol.">
        <title>Evolutionary transition to the ectomycorrhizal habit in the genomes of a hyperdiverse lineage of mushroom-forming fungi.</title>
        <authorList>
            <person name="Looney B."/>
            <person name="Miyauchi S."/>
            <person name="Morin E."/>
            <person name="Drula E."/>
            <person name="Courty P.E."/>
            <person name="Kohler A."/>
            <person name="Kuo A."/>
            <person name="LaButti K."/>
            <person name="Pangilinan J."/>
            <person name="Lipzen A."/>
            <person name="Riley R."/>
            <person name="Andreopoulos W."/>
            <person name="He G."/>
            <person name="Johnson J."/>
            <person name="Nolan M."/>
            <person name="Tritt A."/>
            <person name="Barry K.W."/>
            <person name="Grigoriev I.V."/>
            <person name="Nagy L.G."/>
            <person name="Hibbett D."/>
            <person name="Henrissat B."/>
            <person name="Matheny P.B."/>
            <person name="Labbe J."/>
            <person name="Martin F.M."/>
        </authorList>
    </citation>
    <scope>NUCLEOTIDE SEQUENCE</scope>
    <source>
        <strain evidence="1">HHB10654</strain>
    </source>
</reference>
<accession>A0ACB8SSH2</accession>
<comment type="caution">
    <text evidence="1">The sequence shown here is derived from an EMBL/GenBank/DDBJ whole genome shotgun (WGS) entry which is preliminary data.</text>
</comment>
<proteinExistence type="predicted"/>
<evidence type="ECO:0000313" key="1">
    <source>
        <dbReference type="EMBL" id="KAI0059152.1"/>
    </source>
</evidence>
<organism evidence="1 2">
    <name type="scientific">Artomyces pyxidatus</name>
    <dbReference type="NCBI Taxonomy" id="48021"/>
    <lineage>
        <taxon>Eukaryota</taxon>
        <taxon>Fungi</taxon>
        <taxon>Dikarya</taxon>
        <taxon>Basidiomycota</taxon>
        <taxon>Agaricomycotina</taxon>
        <taxon>Agaricomycetes</taxon>
        <taxon>Russulales</taxon>
        <taxon>Auriscalpiaceae</taxon>
        <taxon>Artomyces</taxon>
    </lineage>
</organism>
<sequence length="379" mass="39932">MIQLSKLTMFIAAGASLVLSVRAQSFTVPPISPAQAQAAQVTMQRLAENSTNQDALAADVAKAAAVAAGITQNFTNIGTKLQTIDNENLQDQKFFPTWQGFRNQYISLLQSAKNQASAIAGYADEFNEGILVIVNDEDISTASKVAAIESFIAKSTSFQNASSALAIQFGVLASNLTEFTGTFANFAHNRSVADNNTITNLLKEIGQLQEEISDIEISMVALGFGMGATLLGSAAGLVFFPEFAPAILIGAAIIEGILAGAEIGLATAYAVDENKLGTMQGEVEALRADLSLIDAVQTSLNSTATNDIPTLTAHLSLFTGVWQDVASDCTKLIGWLQDGAADADMPDILVVWLDQASTIYNTMSTALTQYATQVSIPSS</sequence>
<dbReference type="Proteomes" id="UP000814140">
    <property type="component" value="Unassembled WGS sequence"/>
</dbReference>
<keyword evidence="2" id="KW-1185">Reference proteome</keyword>
<gene>
    <name evidence="1" type="ORF">BV25DRAFT_1918627</name>
</gene>
<name>A0ACB8SSH2_9AGAM</name>
<dbReference type="EMBL" id="MU277228">
    <property type="protein sequence ID" value="KAI0059152.1"/>
    <property type="molecule type" value="Genomic_DNA"/>
</dbReference>
<reference evidence="1" key="1">
    <citation type="submission" date="2021-03" db="EMBL/GenBank/DDBJ databases">
        <authorList>
            <consortium name="DOE Joint Genome Institute"/>
            <person name="Ahrendt S."/>
            <person name="Looney B.P."/>
            <person name="Miyauchi S."/>
            <person name="Morin E."/>
            <person name="Drula E."/>
            <person name="Courty P.E."/>
            <person name="Chicoki N."/>
            <person name="Fauchery L."/>
            <person name="Kohler A."/>
            <person name="Kuo A."/>
            <person name="Labutti K."/>
            <person name="Pangilinan J."/>
            <person name="Lipzen A."/>
            <person name="Riley R."/>
            <person name="Andreopoulos W."/>
            <person name="He G."/>
            <person name="Johnson J."/>
            <person name="Barry K.W."/>
            <person name="Grigoriev I.V."/>
            <person name="Nagy L."/>
            <person name="Hibbett D."/>
            <person name="Henrissat B."/>
            <person name="Matheny P.B."/>
            <person name="Labbe J."/>
            <person name="Martin F."/>
        </authorList>
    </citation>
    <scope>NUCLEOTIDE SEQUENCE</scope>
    <source>
        <strain evidence="1">HHB10654</strain>
    </source>
</reference>